<dbReference type="AlphaFoldDB" id="A0A699XWC6"/>
<organism evidence="1">
    <name type="scientific">Tanacetum cinerariifolium</name>
    <name type="common">Dalmatian daisy</name>
    <name type="synonym">Chrysanthemum cinerariifolium</name>
    <dbReference type="NCBI Taxonomy" id="118510"/>
    <lineage>
        <taxon>Eukaryota</taxon>
        <taxon>Viridiplantae</taxon>
        <taxon>Streptophyta</taxon>
        <taxon>Embryophyta</taxon>
        <taxon>Tracheophyta</taxon>
        <taxon>Spermatophyta</taxon>
        <taxon>Magnoliopsida</taxon>
        <taxon>eudicotyledons</taxon>
        <taxon>Gunneridae</taxon>
        <taxon>Pentapetalae</taxon>
        <taxon>asterids</taxon>
        <taxon>campanulids</taxon>
        <taxon>Asterales</taxon>
        <taxon>Asteraceae</taxon>
        <taxon>Asteroideae</taxon>
        <taxon>Anthemideae</taxon>
        <taxon>Anthemidinae</taxon>
        <taxon>Tanacetum</taxon>
    </lineage>
</organism>
<accession>A0A699XWC6</accession>
<comment type="caution">
    <text evidence="1">The sequence shown here is derived from an EMBL/GenBank/DDBJ whole genome shotgun (WGS) entry which is preliminary data.</text>
</comment>
<protein>
    <submittedName>
        <fullName evidence="1">Uncharacterized protein</fullName>
    </submittedName>
</protein>
<dbReference type="EMBL" id="BKCJ011888638">
    <property type="protein sequence ID" value="GFD61241.1"/>
    <property type="molecule type" value="Genomic_DNA"/>
</dbReference>
<name>A0A699XWC6_TANCI</name>
<sequence length="52" mass="5647">RSSALEFRCQRRIAIRGRDDRGAAVGAVIQACGYHGLCLQVPDHAQRIGRAA</sequence>
<evidence type="ECO:0000313" key="1">
    <source>
        <dbReference type="EMBL" id="GFD61241.1"/>
    </source>
</evidence>
<proteinExistence type="predicted"/>
<reference evidence="1" key="1">
    <citation type="journal article" date="2019" name="Sci. Rep.">
        <title>Draft genome of Tanacetum cinerariifolium, the natural source of mosquito coil.</title>
        <authorList>
            <person name="Yamashiro T."/>
            <person name="Shiraishi A."/>
            <person name="Satake H."/>
            <person name="Nakayama K."/>
        </authorList>
    </citation>
    <scope>NUCLEOTIDE SEQUENCE</scope>
</reference>
<gene>
    <name evidence="1" type="ORF">Tci_933210</name>
</gene>
<feature type="non-terminal residue" evidence="1">
    <location>
        <position position="1"/>
    </location>
</feature>